<protein>
    <submittedName>
        <fullName evidence="1">Uncharacterized protein</fullName>
    </submittedName>
</protein>
<evidence type="ECO:0000313" key="1">
    <source>
        <dbReference type="EMBL" id="GGS30253.1"/>
    </source>
</evidence>
<name>A0ABQ2SI17_9DEIO</name>
<organism evidence="1 2">
    <name type="scientific">Deinococcus knuensis</name>
    <dbReference type="NCBI Taxonomy" id="1837380"/>
    <lineage>
        <taxon>Bacteria</taxon>
        <taxon>Thermotogati</taxon>
        <taxon>Deinococcota</taxon>
        <taxon>Deinococci</taxon>
        <taxon>Deinococcales</taxon>
        <taxon>Deinococcaceae</taxon>
        <taxon>Deinococcus</taxon>
    </lineage>
</organism>
<reference evidence="2" key="1">
    <citation type="journal article" date="2019" name="Int. J. Syst. Evol. Microbiol.">
        <title>The Global Catalogue of Microorganisms (GCM) 10K type strain sequencing project: providing services to taxonomists for standard genome sequencing and annotation.</title>
        <authorList>
            <consortium name="The Broad Institute Genomics Platform"/>
            <consortium name="The Broad Institute Genome Sequencing Center for Infectious Disease"/>
            <person name="Wu L."/>
            <person name="Ma J."/>
        </authorList>
    </citation>
    <scope>NUCLEOTIDE SEQUENCE [LARGE SCALE GENOMIC DNA]</scope>
    <source>
        <strain evidence="2">JCM 31406</strain>
    </source>
</reference>
<dbReference type="EMBL" id="BMQO01000010">
    <property type="protein sequence ID" value="GGS30253.1"/>
    <property type="molecule type" value="Genomic_DNA"/>
</dbReference>
<dbReference type="Proteomes" id="UP000620633">
    <property type="component" value="Unassembled WGS sequence"/>
</dbReference>
<proteinExistence type="predicted"/>
<evidence type="ECO:0000313" key="2">
    <source>
        <dbReference type="Proteomes" id="UP000620633"/>
    </source>
</evidence>
<sequence length="695" mass="74038">MGFFRQKLTALHDTTRKALPALMSGARKVTADAAAFAANPVRNAASAAARFTSVKVTQFKKWYATPEGKAKFWKGVALTAVGVATVASGGALTAPALALAAGISAAGGVAAQVVENKVFNAAAKAKAQKDRAYKFKERSTLEGVTARSVAIDAVVGSVGGPVFKFAGKALVGTAKAFGQGALPAARGLGHLAAAGAKRTGAAAATVARKYLPQGVQKAAATAAHYVRANARLLRRTVTRHARGAAASLTNLRNAGVKRIKDATAKPRAALTDAQKRAAKFLHDQTPTLRRLATELPRKARRTARNTVRRARVYDRALRDHLKQKVANNSGVKLARRAQKAVNTLGNRLSRNLVKRKVAAADRIDAARASMGGKIAQTSVARQARHLKEHTVKRLDDLIARNPGGHVAKAIVEFRASGTAIRTHLNKVWGEASKDLNKDLSGLLGCHGSVQADFKALAEQGAPTLYAREVAAARALAEKRLRDKVAHDTEATLLAQRGAPGVTISRRVAQQRAQEAADRAIQESAEQLTRQAHTFVARHPSTTLEHLAIKTEALDASKKALEHYFGQNAGRKGALERLGMALSTPVRAPINDRIEKYQKVVEALRSATPLSSTVMLGSEALNEVLSKTAEKAIAEPFKAKASELKGEKKEKKATEEDGNVLLKVVTDTLDELFPSLNPDSIVEDAAKQLNMKDDED</sequence>
<comment type="caution">
    <text evidence="1">The sequence shown here is derived from an EMBL/GenBank/DDBJ whole genome shotgun (WGS) entry which is preliminary data.</text>
</comment>
<gene>
    <name evidence="1" type="ORF">GCM10008961_22430</name>
</gene>
<keyword evidence="2" id="KW-1185">Reference proteome</keyword>
<accession>A0ABQ2SI17</accession>